<feature type="transmembrane region" description="Helical" evidence="5">
    <location>
        <begin position="12"/>
        <end position="36"/>
    </location>
</feature>
<keyword evidence="4 5" id="KW-0472">Membrane</keyword>
<evidence type="ECO:0000256" key="4">
    <source>
        <dbReference type="ARBA" id="ARBA00023136"/>
    </source>
</evidence>
<feature type="non-terminal residue" evidence="6">
    <location>
        <position position="126"/>
    </location>
</feature>
<feature type="transmembrane region" description="Helical" evidence="5">
    <location>
        <begin position="72"/>
        <end position="92"/>
    </location>
</feature>
<evidence type="ECO:0000256" key="5">
    <source>
        <dbReference type="SAM" id="Phobius"/>
    </source>
</evidence>
<sequence length="126" mass="13868">MDLDTVQIIQVTIAAILVGFSKTGVTGLGLIIVPLMASAFPAKASTGVLLPMLLFADLFAVGRYRRYTQWRLLGRLFPWVVPGIVLGYFALWRLPSERLAWLLAVMVLGLVVLRVVMARAGERIEA</sequence>
<evidence type="ECO:0000256" key="3">
    <source>
        <dbReference type="ARBA" id="ARBA00022989"/>
    </source>
</evidence>
<keyword evidence="3 5" id="KW-1133">Transmembrane helix</keyword>
<keyword evidence="2 5" id="KW-0812">Transmembrane</keyword>
<comment type="subcellular location">
    <subcellularLocation>
        <location evidence="1">Membrane</location>
        <topology evidence="1">Multi-pass membrane protein</topology>
    </subcellularLocation>
</comment>
<accession>X0TW97</accession>
<dbReference type="AlphaFoldDB" id="X0TW97"/>
<reference evidence="6" key="1">
    <citation type="journal article" date="2014" name="Front. Microbiol.">
        <title>High frequency of phylogenetically diverse reductive dehalogenase-homologous genes in deep subseafloor sedimentary metagenomes.</title>
        <authorList>
            <person name="Kawai M."/>
            <person name="Futagami T."/>
            <person name="Toyoda A."/>
            <person name="Takaki Y."/>
            <person name="Nishi S."/>
            <person name="Hori S."/>
            <person name="Arai W."/>
            <person name="Tsubouchi T."/>
            <person name="Morono Y."/>
            <person name="Uchiyama I."/>
            <person name="Ito T."/>
            <person name="Fujiyama A."/>
            <person name="Inagaki F."/>
            <person name="Takami H."/>
        </authorList>
    </citation>
    <scope>NUCLEOTIDE SEQUENCE</scope>
    <source>
        <strain evidence="6">Expedition CK06-06</strain>
    </source>
</reference>
<dbReference type="Pfam" id="PF01925">
    <property type="entry name" value="TauE"/>
    <property type="match status" value="1"/>
</dbReference>
<evidence type="ECO:0000256" key="1">
    <source>
        <dbReference type="ARBA" id="ARBA00004141"/>
    </source>
</evidence>
<name>X0TW97_9ZZZZ</name>
<evidence type="ECO:0000313" key="6">
    <source>
        <dbReference type="EMBL" id="GAF80405.1"/>
    </source>
</evidence>
<gene>
    <name evidence="6" type="ORF">S01H1_13983</name>
</gene>
<organism evidence="6">
    <name type="scientific">marine sediment metagenome</name>
    <dbReference type="NCBI Taxonomy" id="412755"/>
    <lineage>
        <taxon>unclassified sequences</taxon>
        <taxon>metagenomes</taxon>
        <taxon>ecological metagenomes</taxon>
    </lineage>
</organism>
<dbReference type="GO" id="GO:0016020">
    <property type="term" value="C:membrane"/>
    <property type="evidence" value="ECO:0007669"/>
    <property type="project" value="UniProtKB-SubCell"/>
</dbReference>
<evidence type="ECO:0000256" key="2">
    <source>
        <dbReference type="ARBA" id="ARBA00022692"/>
    </source>
</evidence>
<dbReference type="EMBL" id="BARS01007246">
    <property type="protein sequence ID" value="GAF80405.1"/>
    <property type="molecule type" value="Genomic_DNA"/>
</dbReference>
<comment type="caution">
    <text evidence="6">The sequence shown here is derived from an EMBL/GenBank/DDBJ whole genome shotgun (WGS) entry which is preliminary data.</text>
</comment>
<feature type="transmembrane region" description="Helical" evidence="5">
    <location>
        <begin position="98"/>
        <end position="117"/>
    </location>
</feature>
<proteinExistence type="predicted"/>
<dbReference type="InterPro" id="IPR002781">
    <property type="entry name" value="TM_pro_TauE-like"/>
</dbReference>
<feature type="transmembrane region" description="Helical" evidence="5">
    <location>
        <begin position="42"/>
        <end position="60"/>
    </location>
</feature>
<protein>
    <submittedName>
        <fullName evidence="6">Uncharacterized protein</fullName>
    </submittedName>
</protein>